<dbReference type="Proteomes" id="UP001205920">
    <property type="component" value="Unassembled WGS sequence"/>
</dbReference>
<feature type="transmembrane region" description="Helical" evidence="2">
    <location>
        <begin position="309"/>
        <end position="329"/>
    </location>
</feature>
<keyword evidence="2" id="KW-0472">Membrane</keyword>
<evidence type="ECO:0008006" key="6">
    <source>
        <dbReference type="Google" id="ProtNLM"/>
    </source>
</evidence>
<dbReference type="InterPro" id="IPR009003">
    <property type="entry name" value="Peptidase_S1_PA"/>
</dbReference>
<comment type="caution">
    <text evidence="4">The sequence shown here is derived from an EMBL/GenBank/DDBJ whole genome shotgun (WGS) entry which is preliminary data.</text>
</comment>
<reference evidence="4 5" key="1">
    <citation type="submission" date="2021-01" db="EMBL/GenBank/DDBJ databases">
        <title>Identification and Characterization of Corynebacterium sp.</title>
        <authorList>
            <person name="Luo Q."/>
            <person name="Qu P."/>
            <person name="Chen Q."/>
        </authorList>
    </citation>
    <scope>NUCLEOTIDE SEQUENCE [LARGE SCALE GENOMIC DNA]</scope>
    <source>
        <strain evidence="4 5">MC-18</strain>
    </source>
</reference>
<evidence type="ECO:0000313" key="4">
    <source>
        <dbReference type="EMBL" id="MCO6395277.1"/>
    </source>
</evidence>
<keyword evidence="3" id="KW-0732">Signal</keyword>
<dbReference type="SUPFAM" id="SSF50494">
    <property type="entry name" value="Trypsin-like serine proteases"/>
    <property type="match status" value="1"/>
</dbReference>
<proteinExistence type="predicted"/>
<organism evidence="4 5">
    <name type="scientific">Corynebacterium lipophilum</name>
    <dbReference type="NCBI Taxonomy" id="2804918"/>
    <lineage>
        <taxon>Bacteria</taxon>
        <taxon>Bacillati</taxon>
        <taxon>Actinomycetota</taxon>
        <taxon>Actinomycetes</taxon>
        <taxon>Mycobacteriales</taxon>
        <taxon>Corynebacteriaceae</taxon>
        <taxon>Corynebacterium</taxon>
    </lineage>
</organism>
<feature type="signal peptide" evidence="3">
    <location>
        <begin position="1"/>
        <end position="27"/>
    </location>
</feature>
<feature type="region of interest" description="Disordered" evidence="1">
    <location>
        <begin position="24"/>
        <end position="58"/>
    </location>
</feature>
<evidence type="ECO:0000313" key="5">
    <source>
        <dbReference type="Proteomes" id="UP001205920"/>
    </source>
</evidence>
<evidence type="ECO:0000256" key="3">
    <source>
        <dbReference type="SAM" id="SignalP"/>
    </source>
</evidence>
<sequence>MRSMKTVLATTLVAGMAVTGLTVPAQAESSEPSGSSDSSGSSSKQNGPVVVNQGDAVGRRNGGCQVGYVDKKSHTVYLARHCFREAPGELVYKGNIPVGKTTRSAVPPEDGAFNYLNDDVMAVQLFSDIVAGDNRYSGDALASYPSLMKGMRACMNSRQMGKVVCGVIEGAADGVTSVVADEAPISGDSGGPGWLVDKNGEPAGLLGVLSIGGTQSSTEQAGRRKITKLTWEFDSLTHKPCRTNTESPKFMPKNPSSCGLREDAPGTFTPLTEKRPLIKNEPGWTSSQFEQISSKREQGIDLNDEERQVLIETLAVTVAVLLGLAGFLITSR</sequence>
<feature type="chain" id="PRO_5043341458" description="Trypsin" evidence="3">
    <location>
        <begin position="28"/>
        <end position="332"/>
    </location>
</feature>
<keyword evidence="2" id="KW-0812">Transmembrane</keyword>
<name>A0AAW5I0M3_9CORY</name>
<gene>
    <name evidence="4" type="ORF">JMN37_09910</name>
</gene>
<evidence type="ECO:0000256" key="2">
    <source>
        <dbReference type="SAM" id="Phobius"/>
    </source>
</evidence>
<keyword evidence="2" id="KW-1133">Transmembrane helix</keyword>
<accession>A0AAW5I0M3</accession>
<dbReference type="EMBL" id="JAEUWV010000020">
    <property type="protein sequence ID" value="MCO6395277.1"/>
    <property type="molecule type" value="Genomic_DNA"/>
</dbReference>
<feature type="compositionally biased region" description="Low complexity" evidence="1">
    <location>
        <begin position="28"/>
        <end position="43"/>
    </location>
</feature>
<protein>
    <recommendedName>
        <fullName evidence="6">Trypsin</fullName>
    </recommendedName>
</protein>
<evidence type="ECO:0000256" key="1">
    <source>
        <dbReference type="SAM" id="MobiDB-lite"/>
    </source>
</evidence>
<dbReference type="AlphaFoldDB" id="A0AAW5I0M3"/>
<feature type="region of interest" description="Disordered" evidence="1">
    <location>
        <begin position="243"/>
        <end position="266"/>
    </location>
</feature>
<keyword evidence="5" id="KW-1185">Reference proteome</keyword>